<dbReference type="EMBL" id="HQ840738">
    <property type="protein sequence ID" value="AEI00284.1"/>
    <property type="molecule type" value="Genomic_DNA"/>
</dbReference>
<name>F8TC97_9ALPH</name>
<evidence type="ECO:0000256" key="1">
    <source>
        <dbReference type="SAM" id="MobiDB-lite"/>
    </source>
</evidence>
<dbReference type="KEGG" id="vg:80532859"/>
<evidence type="ECO:0000313" key="2">
    <source>
        <dbReference type="EMBL" id="AEI00284.1"/>
    </source>
</evidence>
<feature type="region of interest" description="Disordered" evidence="1">
    <location>
        <begin position="1"/>
        <end position="69"/>
    </location>
</feature>
<gene>
    <name evidence="3" type="primary">ORF512</name>
    <name evidence="2" type="synonym">ORF429</name>
</gene>
<keyword evidence="5" id="KW-1185">Reference proteome</keyword>
<dbReference type="GeneID" id="80532859"/>
<feature type="compositionally biased region" description="Polar residues" evidence="1">
    <location>
        <begin position="31"/>
        <end position="48"/>
    </location>
</feature>
<dbReference type="EMBL" id="MH939248">
    <property type="protein sequence ID" value="QEY02324.1"/>
    <property type="molecule type" value="Genomic_DNA"/>
</dbReference>
<reference evidence="3 5" key="1">
    <citation type="journal article" date="2011" name="Virus Genes">
        <title>Comparative genomic sequence analysis of the Marek's disease vaccine strain SB-1.</title>
        <authorList>
            <person name="Spatz S.J."/>
            <person name="Schat K.A."/>
        </authorList>
    </citation>
    <scope>NUCLEOTIDE SEQUENCE [LARGE SCALE GENOMIC DNA]</scope>
    <source>
        <strain evidence="3">SB-1</strain>
    </source>
</reference>
<dbReference type="Proteomes" id="UP000095860">
    <property type="component" value="Segment"/>
</dbReference>
<proteinExistence type="predicted"/>
<reference evidence="4" key="2">
    <citation type="submission" date="2018-09" db="EMBL/GenBank/DDBJ databases">
        <title>Genomic sequence analysis of Gallid alphaherpesvirus 3 strain 301B/1.</title>
        <authorList>
            <person name="Kim T."/>
            <person name="Volkening J.D."/>
            <person name="Spatz S.J."/>
        </authorList>
    </citation>
    <scope>NUCLEOTIDE SEQUENCE</scope>
    <source>
        <strain evidence="4">301B/1</strain>
    </source>
</reference>
<feature type="compositionally biased region" description="Basic and acidic residues" evidence="1">
    <location>
        <begin position="60"/>
        <end position="69"/>
    </location>
</feature>
<dbReference type="GO" id="GO:0006508">
    <property type="term" value="P:proteolysis"/>
    <property type="evidence" value="ECO:0007669"/>
    <property type="project" value="UniProtKB-KW"/>
</dbReference>
<evidence type="ECO:0000313" key="4">
    <source>
        <dbReference type="EMBL" id="QEY02324.1"/>
    </source>
</evidence>
<feature type="compositionally biased region" description="Polar residues" evidence="1">
    <location>
        <begin position="1"/>
        <end position="15"/>
    </location>
</feature>
<keyword evidence="3" id="KW-0645">Protease</keyword>
<dbReference type="EMBL" id="HQ840738">
    <property type="protein sequence ID" value="AEI00308.1"/>
    <property type="molecule type" value="Genomic_DNA"/>
</dbReference>
<protein>
    <submittedName>
        <fullName evidence="3">Endoprotease</fullName>
    </submittedName>
</protein>
<dbReference type="EMBL" id="MH939248">
    <property type="protein sequence ID" value="QEY02325.1"/>
    <property type="molecule type" value="Genomic_DNA"/>
</dbReference>
<keyword evidence="3" id="KW-0378">Hydrolase</keyword>
<evidence type="ECO:0000313" key="5">
    <source>
        <dbReference type="Proteomes" id="UP000095860"/>
    </source>
</evidence>
<organism evidence="3 5">
    <name type="scientific">Gallid alphaherpesvirus 3</name>
    <dbReference type="NCBI Taxonomy" id="35250"/>
    <lineage>
        <taxon>Viruses</taxon>
        <taxon>Duplodnaviria</taxon>
        <taxon>Heunggongvirae</taxon>
        <taxon>Peploviricota</taxon>
        <taxon>Herviviricetes</taxon>
        <taxon>Herpesvirales</taxon>
        <taxon>Orthoherpesviridae</taxon>
        <taxon>Alphaherpesvirinae</taxon>
        <taxon>Mardivirus</taxon>
        <taxon>Mardivirus gallidalpha3</taxon>
    </lineage>
</organism>
<dbReference type="RefSeq" id="YP_010795699.1">
    <property type="nucleotide sequence ID" value="NC_075702.1"/>
</dbReference>
<dbReference type="GO" id="GO:0008233">
    <property type="term" value="F:peptidase activity"/>
    <property type="evidence" value="ECO:0007669"/>
    <property type="project" value="UniProtKB-KW"/>
</dbReference>
<evidence type="ECO:0000313" key="3">
    <source>
        <dbReference type="EMBL" id="AEI00308.1"/>
    </source>
</evidence>
<sequence>MSLSSSCTRPTQASTCFAYRRPARPPGDPGSTRTGEDSLSCSPHSPTASAYRRAPPGRAGGERRRTFRR</sequence>
<accession>F8TC97</accession>